<accession>A0A9Q4QXX1</accession>
<protein>
    <submittedName>
        <fullName evidence="1">Uncharacterized protein</fullName>
    </submittedName>
</protein>
<gene>
    <name evidence="1" type="ORF">GKD70_24345</name>
</gene>
<name>A0A9Q4QXX1_PARDI</name>
<sequence length="636" mass="72280">YSMMKLFLNGEEVACLGYVPGGGSLIQTKYITMDGKLGDLYLYYMMAWNSYMEWAQAFKNYLVRLTDTEVMVKEYAFEDVLKSQTAEGSTQSRPSAAEIYSRGMPYIVECPYEGSDIEALDGTTSTSTKIYITLYYFDPERPWRNFKAVSVQTRNQGTTSAKRPVKNKRYYLAKSKGKNKDTRIILLNPDDTTEEGRRAIALAAINKVQVGDNTIPVDVITVKVDYSDSGNANDCGACEMMNVTYRALGGNYMTPVQRAFDGTFDSGDLHIEGLQMNHSTANHPVATYRCKDDSLQNVYFHAKGNWKEDKGEQFALGFKDIPGYNKGCLNYGDFIEFFGTPDETLDAIETRFKQTDGLDTDSVYLLSLYCGSSYRIMRYQDGVWKKQSGSMKYENGKWNVTGDVLNPVEGFELLNYQGMDWFQGVGSVQDMMAMKTDKSSWVQKLVDNGTISADTFPAWTYYFESLVDDDQLAIDYALGKKVPYNLYRWLRFCDSCDYSKGGNWQRTWKENLYKYACPESVLSYDIFTDYLAATDQRAKNMQPMWFLEEYASVTDGVYSSEDAMRMYLNKIYDCDTLNSKDNDGGCTVDAEVDPNRTSDETFTNPYAGYGSVLFNNIYLQQTVWIDSSGTELSLRT</sequence>
<proteinExistence type="predicted"/>
<organism evidence="1 2">
    <name type="scientific">Parabacteroides distasonis</name>
    <dbReference type="NCBI Taxonomy" id="823"/>
    <lineage>
        <taxon>Bacteria</taxon>
        <taxon>Pseudomonadati</taxon>
        <taxon>Bacteroidota</taxon>
        <taxon>Bacteroidia</taxon>
        <taxon>Bacteroidales</taxon>
        <taxon>Tannerellaceae</taxon>
        <taxon>Parabacteroides</taxon>
    </lineage>
</organism>
<feature type="non-terminal residue" evidence="1">
    <location>
        <position position="1"/>
    </location>
</feature>
<reference evidence="1 2" key="1">
    <citation type="journal article" date="2019" name="Nat. Med.">
        <title>A library of human gut bacterial isolates paired with longitudinal multiomics data enables mechanistic microbiome research.</title>
        <authorList>
            <person name="Poyet M."/>
            <person name="Groussin M."/>
            <person name="Gibbons S.M."/>
            <person name="Avila-Pacheco J."/>
            <person name="Jiang X."/>
            <person name="Kearney S.M."/>
            <person name="Perrotta A.R."/>
            <person name="Berdy B."/>
            <person name="Zhao S."/>
            <person name="Lieberman T.D."/>
            <person name="Swanson P.K."/>
            <person name="Smith M."/>
            <person name="Roesemann S."/>
            <person name="Alexander J.E."/>
            <person name="Rich S.A."/>
            <person name="Livny J."/>
            <person name="Vlamakis H."/>
            <person name="Clish C."/>
            <person name="Bullock K."/>
            <person name="Deik A."/>
            <person name="Scott J."/>
            <person name="Pierce K.A."/>
            <person name="Xavier R.J."/>
            <person name="Alm E.J."/>
        </authorList>
    </citation>
    <scope>NUCLEOTIDE SEQUENCE [LARGE SCALE GENOMIC DNA]</scope>
    <source>
        <strain evidence="1 2">BIOML-A20</strain>
    </source>
</reference>
<comment type="caution">
    <text evidence="1">The sequence shown here is derived from an EMBL/GenBank/DDBJ whole genome shotgun (WGS) entry which is preliminary data.</text>
</comment>
<feature type="non-terminal residue" evidence="1">
    <location>
        <position position="636"/>
    </location>
</feature>
<evidence type="ECO:0000313" key="2">
    <source>
        <dbReference type="Proteomes" id="UP000441609"/>
    </source>
</evidence>
<evidence type="ECO:0000313" key="1">
    <source>
        <dbReference type="EMBL" id="MSB76374.1"/>
    </source>
</evidence>
<dbReference type="EMBL" id="WKMO01000131">
    <property type="protein sequence ID" value="MSB76374.1"/>
    <property type="molecule type" value="Genomic_DNA"/>
</dbReference>
<dbReference type="AlphaFoldDB" id="A0A9Q4QXX1"/>
<dbReference type="Proteomes" id="UP000441609">
    <property type="component" value="Unassembled WGS sequence"/>
</dbReference>